<keyword evidence="6" id="KW-0012">Acyltransferase</keyword>
<protein>
    <submittedName>
        <fullName evidence="7">KDO2-lipid IV(A) lauroyltransferase</fullName>
    </submittedName>
</protein>
<evidence type="ECO:0000256" key="2">
    <source>
        <dbReference type="ARBA" id="ARBA00022475"/>
    </source>
</evidence>
<keyword evidence="2" id="KW-1003">Cell membrane</keyword>
<dbReference type="PANTHER" id="PTHR30606:SF10">
    <property type="entry name" value="PHOSPHATIDYLINOSITOL MANNOSIDE ACYLTRANSFERASE"/>
    <property type="match status" value="1"/>
</dbReference>
<comment type="subcellular location">
    <subcellularLocation>
        <location evidence="1">Cell inner membrane</location>
    </subcellularLocation>
</comment>
<evidence type="ECO:0000256" key="1">
    <source>
        <dbReference type="ARBA" id="ARBA00004533"/>
    </source>
</evidence>
<evidence type="ECO:0000256" key="6">
    <source>
        <dbReference type="ARBA" id="ARBA00023315"/>
    </source>
</evidence>
<accession>A0A1G7DAY6</accession>
<dbReference type="InterPro" id="IPR004960">
    <property type="entry name" value="LipA_acyltrans"/>
</dbReference>
<dbReference type="GO" id="GO:0009247">
    <property type="term" value="P:glycolipid biosynthetic process"/>
    <property type="evidence" value="ECO:0007669"/>
    <property type="project" value="UniProtKB-ARBA"/>
</dbReference>
<proteinExistence type="predicted"/>
<dbReference type="EMBL" id="FNAY01000001">
    <property type="protein sequence ID" value="SDE48727.1"/>
    <property type="molecule type" value="Genomic_DNA"/>
</dbReference>
<keyword evidence="5" id="KW-0472">Membrane</keyword>
<evidence type="ECO:0000256" key="4">
    <source>
        <dbReference type="ARBA" id="ARBA00022679"/>
    </source>
</evidence>
<evidence type="ECO:0000256" key="5">
    <source>
        <dbReference type="ARBA" id="ARBA00023136"/>
    </source>
</evidence>
<dbReference type="Pfam" id="PF03279">
    <property type="entry name" value="Lip_A_acyltrans"/>
    <property type="match status" value="1"/>
</dbReference>
<keyword evidence="3" id="KW-0997">Cell inner membrane</keyword>
<dbReference type="RefSeq" id="WP_081348787.1">
    <property type="nucleotide sequence ID" value="NZ_CP119563.1"/>
</dbReference>
<evidence type="ECO:0000313" key="7">
    <source>
        <dbReference type="EMBL" id="SDE48727.1"/>
    </source>
</evidence>
<dbReference type="AlphaFoldDB" id="A0A1G7DAY6"/>
<evidence type="ECO:0000256" key="3">
    <source>
        <dbReference type="ARBA" id="ARBA00022519"/>
    </source>
</evidence>
<dbReference type="OrthoDB" id="9801955at2"/>
<dbReference type="PANTHER" id="PTHR30606">
    <property type="entry name" value="LIPID A BIOSYNTHESIS LAUROYL ACYLTRANSFERASE"/>
    <property type="match status" value="1"/>
</dbReference>
<dbReference type="CDD" id="cd07984">
    <property type="entry name" value="LPLAT_LABLAT-like"/>
    <property type="match status" value="1"/>
</dbReference>
<dbReference type="GO" id="GO:0016746">
    <property type="term" value="F:acyltransferase activity"/>
    <property type="evidence" value="ECO:0007669"/>
    <property type="project" value="UniProtKB-KW"/>
</dbReference>
<organism evidence="7 8">
    <name type="scientific">Rhodobacter capsulatus</name>
    <name type="common">Rhodopseudomonas capsulata</name>
    <dbReference type="NCBI Taxonomy" id="1061"/>
    <lineage>
        <taxon>Bacteria</taxon>
        <taxon>Pseudomonadati</taxon>
        <taxon>Pseudomonadota</taxon>
        <taxon>Alphaproteobacteria</taxon>
        <taxon>Rhodobacterales</taxon>
        <taxon>Rhodobacter group</taxon>
        <taxon>Rhodobacter</taxon>
    </lineage>
</organism>
<dbReference type="Proteomes" id="UP000183812">
    <property type="component" value="Unassembled WGS sequence"/>
</dbReference>
<reference evidence="7 8" key="1">
    <citation type="submission" date="2016-10" db="EMBL/GenBank/DDBJ databases">
        <authorList>
            <person name="de Groot N.N."/>
        </authorList>
    </citation>
    <scope>NUCLEOTIDE SEQUENCE [LARGE SCALE GENOMIC DNA]</scope>
    <source>
        <strain evidence="8">DSM 938 / 37b4</strain>
    </source>
</reference>
<sequence length="294" mass="32979">MSEDDSFSRQRLRDMLSARAFGATVRVLGLLPYRSRVALSGRFFAEVVAPLAGWRKRIRANLAIALPDLPAAEVERLVRAVPDNVGRTLAEIFSGPEFVARCRDLPLTGPGAALLEQRNAEGKGVVLVSGHFGNYDVFRGGLVARGYRMGALYRPMDNRDFNTRYIAAIERIAKPLFPRNRRGMAQMMRFLQEGGMIGLAIDQYLSSGADLTFFGRKARTALSAAEVALRYDVPLIPIFATRQPDGFSFVIEVEDPIPPATPEAMCQEFNDRLEARVRAHPGQWFWIHRRWKNL</sequence>
<dbReference type="GO" id="GO:0005886">
    <property type="term" value="C:plasma membrane"/>
    <property type="evidence" value="ECO:0007669"/>
    <property type="project" value="UniProtKB-SubCell"/>
</dbReference>
<evidence type="ECO:0000313" key="8">
    <source>
        <dbReference type="Proteomes" id="UP000183812"/>
    </source>
</evidence>
<name>A0A1G7DAY6_RHOCA</name>
<keyword evidence="4 7" id="KW-0808">Transferase</keyword>
<gene>
    <name evidence="7" type="ORF">SAMN04244550_00540</name>
</gene>